<keyword evidence="1" id="KW-0175">Coiled coil</keyword>
<dbReference type="PANTHER" id="PTHR33883">
    <property type="entry name" value="WPP DOMAIN-ASSOCIATED PROTEIN"/>
    <property type="match status" value="1"/>
</dbReference>
<dbReference type="PANTHER" id="PTHR33883:SF10">
    <property type="entry name" value="WPP DOMAIN-ASSOCIATED PROTEIN"/>
    <property type="match status" value="1"/>
</dbReference>
<dbReference type="AlphaFoldDB" id="A0A835QBU1"/>
<feature type="coiled-coil region" evidence="1">
    <location>
        <begin position="163"/>
        <end position="190"/>
    </location>
</feature>
<sequence length="607" mass="70447">MEQDEYELVQDKYTGLKEHVSPAAEGHIISGSCFDRHDAIGNESAYYERFILDDFDNYLDEINDRLTVSRLVSDSVIKGMVSAILEETTEKVAVKDAEIAMLNKKLQTRDYSWTAIDRLVPPVVLREPLWVSLDCDRISWLHDLHTLDKSSGCLLPDYFGKIRGSLDRQVQRLKEEIENLRHTNHHIAENVWSARMEERLHSLGGSFDYLRVMLDGILNEVSDLFSSMEVSQIEHRWEHDLCEDITNIALQNFLRDVEEEYEAKLLKQRELISNLRTNYQLKVSELSEVHKDLDAIFMTLSNSDSGLLSSHTTTEYFEELNNTKWKDQFPVKASGDDHSPFASHPEENGTTVMQEPAFLKKLSKEELSSYYITEMTKMRRQHDKAMEEKTDELFRLKREFLKEKGSLLSKKDKELEHLKKNIRRVVLKLNDLQVEKEGISVVSDDHDELDRLKEKIDYLFLENQRLKGIIVGKKKEIESLSLQATLASSQFFLHSSVKVDLLKQIAKLKDDLNDLNLVMDLREDLDAIILKEMCEQNLCIEYAEMKANFVHEIYSVLFRELTSEANSLINGIMMEQGLERTCLEALVSKKEIELLSEIEEKNNLMQK</sequence>
<protein>
    <recommendedName>
        <fullName evidence="4">WPP domain-associated protein</fullName>
    </recommendedName>
</protein>
<dbReference type="InterPro" id="IPR037490">
    <property type="entry name" value="WAP"/>
</dbReference>
<evidence type="ECO:0000313" key="3">
    <source>
        <dbReference type="Proteomes" id="UP000639772"/>
    </source>
</evidence>
<name>A0A835QBU1_VANPL</name>
<reference evidence="2 3" key="1">
    <citation type="journal article" date="2020" name="Nat. Food">
        <title>A phased Vanilla planifolia genome enables genetic improvement of flavour and production.</title>
        <authorList>
            <person name="Hasing T."/>
            <person name="Tang H."/>
            <person name="Brym M."/>
            <person name="Khazi F."/>
            <person name="Huang T."/>
            <person name="Chambers A.H."/>
        </authorList>
    </citation>
    <scope>NUCLEOTIDE SEQUENCE [LARGE SCALE GENOMIC DNA]</scope>
    <source>
        <tissue evidence="2">Leaf</tissue>
    </source>
</reference>
<gene>
    <name evidence="2" type="ORF">HPP92_017148</name>
</gene>
<organism evidence="2 3">
    <name type="scientific">Vanilla planifolia</name>
    <name type="common">Vanilla</name>
    <dbReference type="NCBI Taxonomy" id="51239"/>
    <lineage>
        <taxon>Eukaryota</taxon>
        <taxon>Viridiplantae</taxon>
        <taxon>Streptophyta</taxon>
        <taxon>Embryophyta</taxon>
        <taxon>Tracheophyta</taxon>
        <taxon>Spermatophyta</taxon>
        <taxon>Magnoliopsida</taxon>
        <taxon>Liliopsida</taxon>
        <taxon>Asparagales</taxon>
        <taxon>Orchidaceae</taxon>
        <taxon>Vanilloideae</taxon>
        <taxon>Vanilleae</taxon>
        <taxon>Vanilla</taxon>
    </lineage>
</organism>
<accession>A0A835QBU1</accession>
<dbReference type="OrthoDB" id="619142at2759"/>
<dbReference type="Proteomes" id="UP000639772">
    <property type="component" value="Chromosome 9"/>
</dbReference>
<evidence type="ECO:0000313" key="2">
    <source>
        <dbReference type="EMBL" id="KAG0467820.1"/>
    </source>
</evidence>
<evidence type="ECO:0008006" key="4">
    <source>
        <dbReference type="Google" id="ProtNLM"/>
    </source>
</evidence>
<dbReference type="EMBL" id="JADCNM010000009">
    <property type="protein sequence ID" value="KAG0467820.1"/>
    <property type="molecule type" value="Genomic_DNA"/>
</dbReference>
<evidence type="ECO:0000256" key="1">
    <source>
        <dbReference type="SAM" id="Coils"/>
    </source>
</evidence>
<comment type="caution">
    <text evidence="2">The sequence shown here is derived from an EMBL/GenBank/DDBJ whole genome shotgun (WGS) entry which is preliminary data.</text>
</comment>
<feature type="coiled-coil region" evidence="1">
    <location>
        <begin position="379"/>
        <end position="435"/>
    </location>
</feature>
<proteinExistence type="predicted"/>